<proteinExistence type="predicted"/>
<gene>
    <name evidence="1" type="ORF">SAMN05216296_1397</name>
</gene>
<evidence type="ECO:0000313" key="1">
    <source>
        <dbReference type="EMBL" id="SDU03536.1"/>
    </source>
</evidence>
<reference evidence="2" key="1">
    <citation type="submission" date="2016-10" db="EMBL/GenBank/DDBJ databases">
        <authorList>
            <person name="Varghese N."/>
            <person name="Submissions S."/>
        </authorList>
    </citation>
    <scope>NUCLEOTIDE SEQUENCE [LARGE SCALE GENOMIC DNA]</scope>
    <source>
        <strain evidence="2">DSM 17875</strain>
    </source>
</reference>
<protein>
    <submittedName>
        <fullName evidence="1">Uncharacterized protein</fullName>
    </submittedName>
</protein>
<evidence type="ECO:0000313" key="2">
    <source>
        <dbReference type="Proteomes" id="UP000243232"/>
    </source>
</evidence>
<name>A0A1H2F821_9PSED</name>
<organism evidence="1 2">
    <name type="scientific">Pseudomonas pohangensis</name>
    <dbReference type="NCBI Taxonomy" id="364197"/>
    <lineage>
        <taxon>Bacteria</taxon>
        <taxon>Pseudomonadati</taxon>
        <taxon>Pseudomonadota</taxon>
        <taxon>Gammaproteobacteria</taxon>
        <taxon>Pseudomonadales</taxon>
        <taxon>Pseudomonadaceae</taxon>
        <taxon>Pseudomonas</taxon>
    </lineage>
</organism>
<dbReference type="AlphaFoldDB" id="A0A1H2F821"/>
<keyword evidence="2" id="KW-1185">Reference proteome</keyword>
<dbReference type="Proteomes" id="UP000243232">
    <property type="component" value="Chromosome I"/>
</dbReference>
<sequence length="105" mass="11623">MICPQPLCRLAPITTGMNSGNPRILLCAKQASGLVRYMEGWSLDTRRRQLRIESLDQPELLAGMLSDSFDLAVVQAVPAVELDGLVHELVRVARQGLITRPRKSL</sequence>
<dbReference type="OrthoDB" id="6958374at2"/>
<dbReference type="RefSeq" id="WP_090193724.1">
    <property type="nucleotide sequence ID" value="NZ_LT629785.1"/>
</dbReference>
<dbReference type="EMBL" id="LT629785">
    <property type="protein sequence ID" value="SDU03536.1"/>
    <property type="molecule type" value="Genomic_DNA"/>
</dbReference>
<accession>A0A1H2F821</accession>